<protein>
    <recommendedName>
        <fullName evidence="3">Regulatory protein CII</fullName>
    </recommendedName>
</protein>
<dbReference type="InterPro" id="IPR009679">
    <property type="entry name" value="Phage_186_CII-like"/>
</dbReference>
<dbReference type="eggNOG" id="ENOG5030H36">
    <property type="taxonomic scope" value="Bacteria"/>
</dbReference>
<dbReference type="EMBL" id="AE014075">
    <property type="protein sequence ID" value="AAN79409.1"/>
    <property type="molecule type" value="Genomic_DNA"/>
</dbReference>
<proteinExistence type="predicted"/>
<dbReference type="KEGG" id="ecc:c0936"/>
<keyword evidence="2" id="KW-1185">Reference proteome</keyword>
<evidence type="ECO:0008006" key="3">
    <source>
        <dbReference type="Google" id="ProtNLM"/>
    </source>
</evidence>
<dbReference type="Proteomes" id="UP000001410">
    <property type="component" value="Chromosome"/>
</dbReference>
<accession>A0A0H2V6C1</accession>
<dbReference type="AlphaFoldDB" id="A0A0H2V6C1"/>
<gene>
    <name evidence="1" type="ordered locus">c0936</name>
</gene>
<organism evidence="1 2">
    <name type="scientific">Escherichia coli O6:H1 (strain CFT073 / ATCC 700928 / UPEC)</name>
    <dbReference type="NCBI Taxonomy" id="199310"/>
    <lineage>
        <taxon>Bacteria</taxon>
        <taxon>Pseudomonadati</taxon>
        <taxon>Pseudomonadota</taxon>
        <taxon>Gammaproteobacteria</taxon>
        <taxon>Enterobacterales</taxon>
        <taxon>Enterobacteriaceae</taxon>
        <taxon>Escherichia</taxon>
    </lineage>
</organism>
<sequence>MQCCVQLVPFWDTSGVSTMFDYQVSKHPHFDEACRAFALRHNLVQLAERAGMNVQILRNKLNPAQPHLLTAPEIWLLTDLTEDSTLVDGFLAQIHCLPCVPINEVAKEKLPHYVMSATAEIGRVAAGAVSGDVKTSAGRRDAISSINSVTRLMALAAVSLQARLQANPAMASAVDTVTGLGASFGLL</sequence>
<dbReference type="Pfam" id="PF06892">
    <property type="entry name" value="Phage_CP76"/>
    <property type="match status" value="1"/>
</dbReference>
<evidence type="ECO:0000313" key="1">
    <source>
        <dbReference type="EMBL" id="AAN79409.1"/>
    </source>
</evidence>
<dbReference type="GO" id="GO:0003677">
    <property type="term" value="F:DNA binding"/>
    <property type="evidence" value="ECO:0007669"/>
    <property type="project" value="InterPro"/>
</dbReference>
<evidence type="ECO:0000313" key="2">
    <source>
        <dbReference type="Proteomes" id="UP000001410"/>
    </source>
</evidence>
<dbReference type="HOGENOM" id="CLU_124466_1_0_6"/>
<reference evidence="1 2" key="1">
    <citation type="journal article" date="2002" name="Proc. Natl. Acad. Sci. U.S.A.">
        <title>Extensive mosaic structure revealed by the complete genome sequence of uropathogenic Escherichia coli.</title>
        <authorList>
            <person name="Welch R.A."/>
            <person name="Burland V."/>
            <person name="Plunkett G.III."/>
            <person name="Redford P."/>
            <person name="Roesch P."/>
            <person name="Rasko D."/>
            <person name="Buckles E.L."/>
            <person name="Liou S.R."/>
            <person name="Boutin A."/>
            <person name="Hackett J."/>
            <person name="Stroud D."/>
            <person name="Mayhew G.F."/>
            <person name="Rose D.J."/>
            <person name="Zhou S."/>
            <person name="Schwartz D.C."/>
            <person name="Perna N.T."/>
            <person name="Mobley H.L."/>
            <person name="Donnenberg M.S."/>
            <person name="Blattner F.R."/>
        </authorList>
    </citation>
    <scope>NUCLEOTIDE SEQUENCE [LARGE SCALE GENOMIC DNA]</scope>
    <source>
        <strain evidence="2">CFT073 / ATCC 700928 / UPEC</strain>
    </source>
</reference>
<name>A0A0H2V6C1_ECOL6</name>
<dbReference type="STRING" id="199310.c0936"/>